<proteinExistence type="predicted"/>
<evidence type="ECO:0000313" key="2">
    <source>
        <dbReference type="Proteomes" id="UP000327493"/>
    </source>
</evidence>
<dbReference type="Proteomes" id="UP000327493">
    <property type="component" value="Chromosome 18"/>
</dbReference>
<protein>
    <submittedName>
        <fullName evidence="1">Uncharacterized protein</fullName>
    </submittedName>
</protein>
<organism evidence="1 2">
    <name type="scientific">Etheostoma spectabile</name>
    <name type="common">orangethroat darter</name>
    <dbReference type="NCBI Taxonomy" id="54343"/>
    <lineage>
        <taxon>Eukaryota</taxon>
        <taxon>Metazoa</taxon>
        <taxon>Chordata</taxon>
        <taxon>Craniata</taxon>
        <taxon>Vertebrata</taxon>
        <taxon>Euteleostomi</taxon>
        <taxon>Actinopterygii</taxon>
        <taxon>Neopterygii</taxon>
        <taxon>Teleostei</taxon>
        <taxon>Neoteleostei</taxon>
        <taxon>Acanthomorphata</taxon>
        <taxon>Eupercaria</taxon>
        <taxon>Perciformes</taxon>
        <taxon>Percoidei</taxon>
        <taxon>Percidae</taxon>
        <taxon>Etheostomatinae</taxon>
        <taxon>Etheostoma</taxon>
    </lineage>
</organism>
<evidence type="ECO:0000313" key="1">
    <source>
        <dbReference type="EMBL" id="KAA8582893.1"/>
    </source>
</evidence>
<dbReference type="InterPro" id="IPR038375">
    <property type="entry name" value="NDUFAF7_sf"/>
</dbReference>
<accession>A0A5J5CPX2</accession>
<feature type="non-terminal residue" evidence="1">
    <location>
        <position position="180"/>
    </location>
</feature>
<comment type="caution">
    <text evidence="1">The sequence shown here is derived from an EMBL/GenBank/DDBJ whole genome shotgun (WGS) entry which is preliminary data.</text>
</comment>
<reference evidence="1 2" key="1">
    <citation type="submission" date="2019-08" db="EMBL/GenBank/DDBJ databases">
        <title>A chromosome-level genome assembly, high-density linkage maps, and genome scans reveal the genomic architecture of hybrid incompatibilities underlying speciation via character displacement in darters (Percidae: Etheostominae).</title>
        <authorList>
            <person name="Moran R.L."/>
            <person name="Catchen J.M."/>
            <person name="Fuller R.C."/>
        </authorList>
    </citation>
    <scope>NUCLEOTIDE SEQUENCE [LARGE SCALE GENOMIC DNA]</scope>
    <source>
        <strain evidence="1">EspeVRDwgs_2016</strain>
        <tissue evidence="1">Muscle</tissue>
    </source>
</reference>
<name>A0A5J5CPX2_9PERO</name>
<keyword evidence="2" id="KW-1185">Reference proteome</keyword>
<dbReference type="EMBL" id="VOFY01000018">
    <property type="protein sequence ID" value="KAA8582893.1"/>
    <property type="molecule type" value="Genomic_DNA"/>
</dbReference>
<sequence>MMMMMMMMMTRSYHHHHHHRMAALRYYLPSCHHAKPDEEKKREHEELLDYMVKADDKFLQLSHDMVAKMEADTSALLGLMGRRVAVMEAQANKCVVQVSESSSVGEGLHKPRLLWISRVTDEVVSNINARDDPFGYYYVMNNMLGPDGDFITSLEISPIFGELLGVWLVSSDPEKDRWPA</sequence>
<dbReference type="Gene3D" id="3.40.50.12710">
    <property type="match status" value="1"/>
</dbReference>
<gene>
    <name evidence="1" type="ORF">FQN60_015439</name>
</gene>
<dbReference type="SUPFAM" id="SSF53335">
    <property type="entry name" value="S-adenosyl-L-methionine-dependent methyltransferases"/>
    <property type="match status" value="1"/>
</dbReference>
<dbReference type="InterPro" id="IPR029063">
    <property type="entry name" value="SAM-dependent_MTases_sf"/>
</dbReference>
<dbReference type="AlphaFoldDB" id="A0A5J5CPX2"/>